<dbReference type="FunFam" id="3.40.50.300:FF:000825">
    <property type="entry name" value="ABC bile acid transporter"/>
    <property type="match status" value="1"/>
</dbReference>
<gene>
    <name evidence="13" type="ORF">NEOLI_003371</name>
</gene>
<keyword evidence="3 10" id="KW-0812">Transmembrane</keyword>
<dbReference type="InterPro" id="IPR011527">
    <property type="entry name" value="ABC1_TM_dom"/>
</dbReference>
<evidence type="ECO:0000313" key="13">
    <source>
        <dbReference type="EMBL" id="OLL23812.1"/>
    </source>
</evidence>
<protein>
    <submittedName>
        <fullName evidence="13">ATP-dependent bile acid permease</fullName>
    </submittedName>
</protein>
<feature type="domain" description="ABC transmembrane type-1" evidence="12">
    <location>
        <begin position="976"/>
        <end position="1292"/>
    </location>
</feature>
<dbReference type="PANTHER" id="PTHR24223">
    <property type="entry name" value="ATP-BINDING CASSETTE SUB-FAMILY C"/>
    <property type="match status" value="1"/>
</dbReference>
<feature type="transmembrane region" description="Helical" evidence="10">
    <location>
        <begin position="536"/>
        <end position="559"/>
    </location>
</feature>
<dbReference type="Gene3D" id="3.40.50.300">
    <property type="entry name" value="P-loop containing nucleotide triphosphate hydrolases"/>
    <property type="match status" value="2"/>
</dbReference>
<dbReference type="Pfam" id="PF00664">
    <property type="entry name" value="ABC_membrane"/>
    <property type="match status" value="2"/>
</dbReference>
<comment type="caution">
    <text evidence="13">The sequence shown here is derived from an EMBL/GenBank/DDBJ whole genome shotgun (WGS) entry which is preliminary data.</text>
</comment>
<comment type="subcellular location">
    <subcellularLocation>
        <location evidence="1">Membrane</location>
        <topology evidence="1">Multi-pass membrane protein</topology>
    </subcellularLocation>
</comment>
<dbReference type="CDD" id="cd18596">
    <property type="entry name" value="ABC_6TM_VMR1_D1_like"/>
    <property type="match status" value="1"/>
</dbReference>
<feature type="transmembrane region" description="Helical" evidence="10">
    <location>
        <begin position="157"/>
        <end position="177"/>
    </location>
</feature>
<keyword evidence="14" id="KW-1185">Reference proteome</keyword>
<dbReference type="Gene3D" id="1.20.1560.10">
    <property type="entry name" value="ABC transporter type 1, transmembrane domain"/>
    <property type="match status" value="2"/>
</dbReference>
<evidence type="ECO:0000256" key="4">
    <source>
        <dbReference type="ARBA" id="ARBA00022737"/>
    </source>
</evidence>
<dbReference type="SUPFAM" id="SSF52540">
    <property type="entry name" value="P-loop containing nucleoside triphosphate hydrolases"/>
    <property type="match status" value="2"/>
</dbReference>
<evidence type="ECO:0000256" key="2">
    <source>
        <dbReference type="ARBA" id="ARBA00022448"/>
    </source>
</evidence>
<feature type="transmembrane region" description="Helical" evidence="10">
    <location>
        <begin position="125"/>
        <end position="145"/>
    </location>
</feature>
<dbReference type="InterPro" id="IPR017871">
    <property type="entry name" value="ABC_transporter-like_CS"/>
</dbReference>
<dbReference type="CDD" id="cd03250">
    <property type="entry name" value="ABCC_MRP_domain1"/>
    <property type="match status" value="1"/>
</dbReference>
<feature type="transmembrane region" description="Helical" evidence="10">
    <location>
        <begin position="429"/>
        <end position="451"/>
    </location>
</feature>
<keyword evidence="5" id="KW-0547">Nucleotide-binding</keyword>
<evidence type="ECO:0000256" key="1">
    <source>
        <dbReference type="ARBA" id="ARBA00004141"/>
    </source>
</evidence>
<dbReference type="OrthoDB" id="6500128at2759"/>
<dbReference type="GO" id="GO:0000329">
    <property type="term" value="C:fungal-type vacuole membrane"/>
    <property type="evidence" value="ECO:0007669"/>
    <property type="project" value="TreeGrafter"/>
</dbReference>
<evidence type="ECO:0000256" key="5">
    <source>
        <dbReference type="ARBA" id="ARBA00022741"/>
    </source>
</evidence>
<evidence type="ECO:0000256" key="3">
    <source>
        <dbReference type="ARBA" id="ARBA00022692"/>
    </source>
</evidence>
<dbReference type="CDD" id="cd03244">
    <property type="entry name" value="ABCC_MRP_domain2"/>
    <property type="match status" value="1"/>
</dbReference>
<dbReference type="InterPro" id="IPR036640">
    <property type="entry name" value="ABC1_TM_sf"/>
</dbReference>
<dbReference type="SMART" id="SM00382">
    <property type="entry name" value="AAA"/>
    <property type="match status" value="2"/>
</dbReference>
<dbReference type="STRING" id="1198029.A0A1U7LMP3"/>
<keyword evidence="9" id="KW-0325">Glycoprotein</keyword>
<dbReference type="OMA" id="LAQDYWI"/>
<feature type="transmembrane region" description="Helical" evidence="10">
    <location>
        <begin position="1240"/>
        <end position="1260"/>
    </location>
</feature>
<dbReference type="Proteomes" id="UP000186594">
    <property type="component" value="Unassembled WGS sequence"/>
</dbReference>
<feature type="transmembrane region" description="Helical" evidence="10">
    <location>
        <begin position="336"/>
        <end position="360"/>
    </location>
</feature>
<evidence type="ECO:0000256" key="7">
    <source>
        <dbReference type="ARBA" id="ARBA00022989"/>
    </source>
</evidence>
<accession>A0A1U7LMP3</accession>
<name>A0A1U7LMP3_NEOID</name>
<dbReference type="InterPro" id="IPR027417">
    <property type="entry name" value="P-loop_NTPase"/>
</dbReference>
<keyword evidence="4" id="KW-0677">Repeat</keyword>
<feature type="domain" description="ABC transmembrane type-1" evidence="12">
    <location>
        <begin position="302"/>
        <end position="600"/>
    </location>
</feature>
<dbReference type="InterPro" id="IPR050173">
    <property type="entry name" value="ABC_transporter_C-like"/>
</dbReference>
<dbReference type="EMBL" id="LXFE01001212">
    <property type="protein sequence ID" value="OLL23812.1"/>
    <property type="molecule type" value="Genomic_DNA"/>
</dbReference>
<dbReference type="GO" id="GO:0016887">
    <property type="term" value="F:ATP hydrolysis activity"/>
    <property type="evidence" value="ECO:0007669"/>
    <property type="project" value="InterPro"/>
</dbReference>
<feature type="transmembrane region" description="Helical" evidence="10">
    <location>
        <begin position="24"/>
        <end position="50"/>
    </location>
</feature>
<proteinExistence type="predicted"/>
<dbReference type="SUPFAM" id="SSF90123">
    <property type="entry name" value="ABC transporter transmembrane region"/>
    <property type="match status" value="2"/>
</dbReference>
<evidence type="ECO:0000259" key="11">
    <source>
        <dbReference type="PROSITE" id="PS50893"/>
    </source>
</evidence>
<dbReference type="PANTHER" id="PTHR24223:SF353">
    <property type="entry name" value="ABC TRANSPORTER ATP-BINDING PROTEIN_PERMEASE VMR1-RELATED"/>
    <property type="match status" value="1"/>
</dbReference>
<dbReference type="InterPro" id="IPR003593">
    <property type="entry name" value="AAA+_ATPase"/>
</dbReference>
<keyword evidence="8 10" id="KW-0472">Membrane</keyword>
<dbReference type="InterPro" id="IPR003439">
    <property type="entry name" value="ABC_transporter-like_ATP-bd"/>
</dbReference>
<dbReference type="FunFam" id="1.20.1560.10:FF:000010">
    <property type="entry name" value="Multidrug resistance-associated ABC transporter"/>
    <property type="match status" value="1"/>
</dbReference>
<organism evidence="13 14">
    <name type="scientific">Neolecta irregularis (strain DAH-3)</name>
    <dbReference type="NCBI Taxonomy" id="1198029"/>
    <lineage>
        <taxon>Eukaryota</taxon>
        <taxon>Fungi</taxon>
        <taxon>Dikarya</taxon>
        <taxon>Ascomycota</taxon>
        <taxon>Taphrinomycotina</taxon>
        <taxon>Neolectales</taxon>
        <taxon>Neolectaceae</taxon>
        <taxon>Neolecta</taxon>
    </lineage>
</organism>
<dbReference type="CDD" id="cd18604">
    <property type="entry name" value="ABC_6TM_VMR1_D2_like"/>
    <property type="match status" value="1"/>
</dbReference>
<feature type="transmembrane region" description="Helical" evidence="10">
    <location>
        <begin position="1153"/>
        <end position="1173"/>
    </location>
</feature>
<feature type="transmembrane region" description="Helical" evidence="10">
    <location>
        <begin position="457"/>
        <end position="476"/>
    </location>
</feature>
<evidence type="ECO:0000259" key="12">
    <source>
        <dbReference type="PROSITE" id="PS50929"/>
    </source>
</evidence>
<feature type="domain" description="ABC transporter" evidence="11">
    <location>
        <begin position="648"/>
        <end position="891"/>
    </location>
</feature>
<evidence type="ECO:0000313" key="14">
    <source>
        <dbReference type="Proteomes" id="UP000186594"/>
    </source>
</evidence>
<dbReference type="FunFam" id="3.40.50.300:FF:000565">
    <property type="entry name" value="ABC bile acid transporter"/>
    <property type="match status" value="1"/>
</dbReference>
<dbReference type="GO" id="GO:0140359">
    <property type="term" value="F:ABC-type transporter activity"/>
    <property type="evidence" value="ECO:0007669"/>
    <property type="project" value="InterPro"/>
</dbReference>
<reference evidence="13 14" key="1">
    <citation type="submission" date="2016-04" db="EMBL/GenBank/DDBJ databases">
        <title>Evolutionary innovation and constraint leading to complex multicellularity in the Ascomycota.</title>
        <authorList>
            <person name="Cisse O."/>
            <person name="Nguyen A."/>
            <person name="Hewitt D.A."/>
            <person name="Jedd G."/>
            <person name="Stajich J.E."/>
        </authorList>
    </citation>
    <scope>NUCLEOTIDE SEQUENCE [LARGE SCALE GENOMIC DNA]</scope>
    <source>
        <strain evidence="13 14">DAH-3</strain>
    </source>
</reference>
<evidence type="ECO:0000256" key="8">
    <source>
        <dbReference type="ARBA" id="ARBA00023136"/>
    </source>
</evidence>
<keyword evidence="7 10" id="KW-1133">Transmembrane helix</keyword>
<feature type="transmembrane region" description="Helical" evidence="10">
    <location>
        <begin position="302"/>
        <end position="324"/>
    </location>
</feature>
<evidence type="ECO:0000256" key="10">
    <source>
        <dbReference type="SAM" id="Phobius"/>
    </source>
</evidence>
<dbReference type="Pfam" id="PF00005">
    <property type="entry name" value="ABC_tran"/>
    <property type="match status" value="2"/>
</dbReference>
<keyword evidence="2" id="KW-0813">Transport</keyword>
<keyword evidence="6" id="KW-0067">ATP-binding</keyword>
<dbReference type="GO" id="GO:0005524">
    <property type="term" value="F:ATP binding"/>
    <property type="evidence" value="ECO:0007669"/>
    <property type="project" value="UniProtKB-KW"/>
</dbReference>
<feature type="transmembrane region" description="Helical" evidence="10">
    <location>
        <begin position="97"/>
        <end position="119"/>
    </location>
</feature>
<evidence type="ECO:0000256" key="6">
    <source>
        <dbReference type="ARBA" id="ARBA00022840"/>
    </source>
</evidence>
<dbReference type="PROSITE" id="PS50893">
    <property type="entry name" value="ABC_TRANSPORTER_2"/>
    <property type="match status" value="2"/>
</dbReference>
<feature type="transmembrane region" description="Helical" evidence="10">
    <location>
        <begin position="1051"/>
        <end position="1071"/>
    </location>
</feature>
<feature type="transmembrane region" description="Helical" evidence="10">
    <location>
        <begin position="189"/>
        <end position="209"/>
    </location>
</feature>
<feature type="domain" description="ABC transporter" evidence="11">
    <location>
        <begin position="1332"/>
        <end position="1574"/>
    </location>
</feature>
<evidence type="ECO:0000256" key="9">
    <source>
        <dbReference type="ARBA" id="ARBA00023180"/>
    </source>
</evidence>
<dbReference type="PROSITE" id="PS00211">
    <property type="entry name" value="ABC_TRANSPORTER_1"/>
    <property type="match status" value="2"/>
</dbReference>
<sequence>MGGLACRGPLWQGQDFSNCFRKNYIFFFFPVLFAGTSLAILLLSNLVCAYKSASKWRYSRISQDDDADADISSDNTLIEDYGDDIIDQIDDQPKLQILITALETLCAVAQVSVFLAAFVIRHCHFNFRLLSQVIVWGYILALVIARLHISRYRTTSSLWIHTTILYLLNWPLAFFALRSTAIRRHETLYLGLSMANLLLNSILALIALTTPGGNSMSKRHSVNGLTPTREPTASLLSLATFSWVDSLVWKGYFQTLNLPDVWDLRYDDRATYVIQKYRKCKQYTSLALTLLQHFDLELLQQAIWASLYSLLTFAPTLLLKQILLYVDNPTFASRGVAWMMIVGLLFSSAASSFANGQALWIGRRICIRLRAIIIGEIYSKALRRRDVAALANSDDDHKMKKNKDEDASPANNGAIINLMAVDAFKVSEICAYLHFLCAGIPLQLIIAIILLYSLLGWSALAGVLTMAVLFPFQYMLTSRFDKIQDNLMSATDKRINRVNEIMQSIRIIKFFAWEDRFVHLVNECRNKELAYLRARFFNWALYGVIWYGTPVLITIASFASYTKLAHRELTAPIAFTALSLFNILQQPLSQLADIVTSVIQSKVSLDRVHTFLQEEETSKYEQLKGNRARVDAQGRPLIGFTNATYTWASQTEVERYGTLHQGATFQLRNLNVRFPSDQLSLVVGPTGSGKTSLLMALLGEMTLLKGSGNLPGLLDREESVPDPLTGVAECVAYCAQQAWLLNDTIKNNILFASPFDEKRYREVIAACALTRDLQILDAGDDTEVGEKGIALSGGQKQRISLARALYSHSRYILLDDCLSAVDSHTAKWIYQYCIKGNLMENRTIILVTHNVSLCLPQADYVVAMRNGAIVGQGEPQEVLMSGVLGDQEEIMPCSSRDPRMPPSQVPSRLPSYNQISDCIEAQEGVKAEALESKKDEERKVNASRLVQDETKAEGSVGWDIYKIYIQAVGGWLFWTILAIGFAIQQGASIAQTFWVREWAAQYKSADIARATFHHGSYAVDSMTMSSNFRIQHNHHFLPGTPQPSHPAEVDINYYLGVYAALAMAYIIVTFIRMGIMFWGSINASVDLYNRLLHSVMGAKIRFFDSTPLGRIMNRFSKDIETVDQELAITALGLLHDMLGTLSVVILISVITPGFLVAGLFITALYAVIGTFYLRASRELKRLESVSRSPIYQHFGETLVGVSTIRAYGDSRRFIKDNLSKIDANNRPFIYLWACNRWLSIRVDIAGAFVCFFSAMFVLLNSDRLDAGLAGLSLTYAITFTDHVLWVVRLYAANEMNFNSVERIREFLDIEQEAPQEIPEKKPSKNWPDKGAISVRNLVLEYASDLPPVIKDISFNVEAGAKVGIVGRTGAGKSTIAAAFFRFLEAKQGTIIIDGVDISEIGLQDLRQRLTIIPQDPTLFTGTIRSNVDPFDSFDDAEIFESLRRVHLIESSPAAMDGQNINIFLNLESPVAEGGGNLSQGQRQLLCLARALLRRSRIVIMDEATASVDHNLDAKIQQTIRSEFASFTIITIAHRLLSIIDYDKIIVLDQGELKEDDHPYRLLQNDDSIFKAQSLALSIFSDMLVYVRTKW</sequence>
<dbReference type="PROSITE" id="PS50929">
    <property type="entry name" value="ABC_TM1F"/>
    <property type="match status" value="2"/>
</dbReference>